<dbReference type="PANTHER" id="PTHR13017">
    <property type="entry name" value="5-FORMYLTETRAHYDROFOLATE CYCLO-LIGASE-RELATED"/>
    <property type="match status" value="1"/>
</dbReference>
<accession>A0A7R8UPK1</accession>
<feature type="compositionally biased region" description="Basic and acidic residues" evidence="1">
    <location>
        <begin position="352"/>
        <end position="364"/>
    </location>
</feature>
<name>A0A7R8UPK1_HERIL</name>
<evidence type="ECO:0000313" key="2">
    <source>
        <dbReference type="EMBL" id="CAD7084644.1"/>
    </source>
</evidence>
<feature type="compositionally biased region" description="Basic residues" evidence="1">
    <location>
        <begin position="309"/>
        <end position="325"/>
    </location>
</feature>
<protein>
    <recommendedName>
        <fullName evidence="4">Methenyltetrahydrofolate synthase domain-containing protein</fullName>
    </recommendedName>
</protein>
<dbReference type="FunCoup" id="A0A7R8UPK1">
    <property type="interactions" value="1406"/>
</dbReference>
<feature type="region of interest" description="Disordered" evidence="1">
    <location>
        <begin position="1"/>
        <end position="41"/>
    </location>
</feature>
<dbReference type="PANTHER" id="PTHR13017:SF0">
    <property type="entry name" value="METHENYLTETRAHYDROFOLATE SYNTHASE DOMAIN-CONTAINING PROTEIN"/>
    <property type="match status" value="1"/>
</dbReference>
<feature type="compositionally biased region" description="Polar residues" evidence="1">
    <location>
        <begin position="326"/>
        <end position="336"/>
    </location>
</feature>
<proteinExistence type="predicted"/>
<evidence type="ECO:0008006" key="4">
    <source>
        <dbReference type="Google" id="ProtNLM"/>
    </source>
</evidence>
<organism evidence="2 3">
    <name type="scientific">Hermetia illucens</name>
    <name type="common">Black soldier fly</name>
    <dbReference type="NCBI Taxonomy" id="343691"/>
    <lineage>
        <taxon>Eukaryota</taxon>
        <taxon>Metazoa</taxon>
        <taxon>Ecdysozoa</taxon>
        <taxon>Arthropoda</taxon>
        <taxon>Hexapoda</taxon>
        <taxon>Insecta</taxon>
        <taxon>Pterygota</taxon>
        <taxon>Neoptera</taxon>
        <taxon>Endopterygota</taxon>
        <taxon>Diptera</taxon>
        <taxon>Brachycera</taxon>
        <taxon>Stratiomyomorpha</taxon>
        <taxon>Stratiomyidae</taxon>
        <taxon>Hermetiinae</taxon>
        <taxon>Hermetia</taxon>
    </lineage>
</organism>
<feature type="compositionally biased region" description="Basic and acidic residues" evidence="1">
    <location>
        <begin position="1"/>
        <end position="11"/>
    </location>
</feature>
<dbReference type="Pfam" id="PF01812">
    <property type="entry name" value="5-FTHF_cyc-lig"/>
    <property type="match status" value="1"/>
</dbReference>
<feature type="compositionally biased region" description="Basic residues" evidence="1">
    <location>
        <begin position="340"/>
        <end position="351"/>
    </location>
</feature>
<dbReference type="Proteomes" id="UP000594454">
    <property type="component" value="Chromosome 3"/>
</dbReference>
<dbReference type="EMBL" id="LR899011">
    <property type="protein sequence ID" value="CAD7084644.1"/>
    <property type="molecule type" value="Genomic_DNA"/>
</dbReference>
<dbReference type="OMA" id="NPMSITW"/>
<dbReference type="SUPFAM" id="SSF100950">
    <property type="entry name" value="NagB/RpiA/CoA transferase-like"/>
    <property type="match status" value="1"/>
</dbReference>
<dbReference type="InterPro" id="IPR024185">
    <property type="entry name" value="FTHF_cligase-like_sf"/>
</dbReference>
<dbReference type="InterPro" id="IPR037171">
    <property type="entry name" value="NagB/RpiA_transferase-like"/>
</dbReference>
<feature type="region of interest" description="Disordered" evidence="1">
    <location>
        <begin position="292"/>
        <end position="372"/>
    </location>
</feature>
<evidence type="ECO:0000256" key="1">
    <source>
        <dbReference type="SAM" id="MobiDB-lite"/>
    </source>
</evidence>
<dbReference type="OrthoDB" id="433414at2759"/>
<evidence type="ECO:0000313" key="3">
    <source>
        <dbReference type="Proteomes" id="UP000594454"/>
    </source>
</evidence>
<gene>
    <name evidence="2" type="ORF">HERILL_LOCUS7527</name>
</gene>
<dbReference type="InParanoid" id="A0A7R8UPK1"/>
<reference evidence="2 3" key="1">
    <citation type="submission" date="2020-11" db="EMBL/GenBank/DDBJ databases">
        <authorList>
            <person name="Wallbank WR R."/>
            <person name="Pardo Diaz C."/>
            <person name="Kozak K."/>
            <person name="Martin S."/>
            <person name="Jiggins C."/>
            <person name="Moest M."/>
            <person name="Warren A I."/>
            <person name="Generalovic N T."/>
            <person name="Byers J.R.P. K."/>
            <person name="Montejo-Kovacevich G."/>
            <person name="Yen C E."/>
        </authorList>
    </citation>
    <scope>NUCLEOTIDE SEQUENCE [LARGE SCALE GENOMIC DNA]</scope>
</reference>
<dbReference type="InterPro" id="IPR002698">
    <property type="entry name" value="FTHF_cligase"/>
</dbReference>
<sequence>MEGEQDKKPQEGSEATKTAPAAAAAPANGSPVVAAEATSTTQGEEVLTKRAIRVKTWRKIQEEKCAVPYTRIFNRIPDFIGTDKAAALLADTQEFKDAKNIKVNIDRAQDPVKMQAINCGKNLYLSSGRHSKAIYTKIDCAPDADEKQKSKVIKIQRLKEGRNDIDLENKVKLDMVVVGSVAVSRDGYRIGRGNGFVDLEIAIYLHLGIVTPETVIVTVVHDIQVSDTLPTALFQRFDVPVDIIVTPTEVIRVAKRLPRPTGLFWELLSERRLKIVPVLQIIKENEEKSGKTINLKGEDTDVETNARPQRPRRRAYKSRNIRNRTKMNSENQENVTPRSDRRRRFGGRPRKPRSDGEQSSENKENNQPVRRKRNNRDFCIKVSNIAKCVRIKDLKAELRKRNCNPIYISWKGAFGRCYLHFAKRKDKEREAEIEEVLKSLNDLSLTVQMTGEEQEKTIQLGVELLKIDEEKNRLEAVNSSTV</sequence>
<dbReference type="AlphaFoldDB" id="A0A7R8UPK1"/>
<keyword evidence="3" id="KW-1185">Reference proteome</keyword>
<dbReference type="Gene3D" id="3.40.50.10420">
    <property type="entry name" value="NagB/RpiA/CoA transferase-like"/>
    <property type="match status" value="1"/>
</dbReference>
<dbReference type="GO" id="GO:0005737">
    <property type="term" value="C:cytoplasm"/>
    <property type="evidence" value="ECO:0007669"/>
    <property type="project" value="TreeGrafter"/>
</dbReference>